<evidence type="ECO:0000256" key="5">
    <source>
        <dbReference type="ARBA" id="ARBA00022553"/>
    </source>
</evidence>
<dbReference type="CDD" id="cd00082">
    <property type="entry name" value="HisKA"/>
    <property type="match status" value="1"/>
</dbReference>
<reference evidence="12" key="1">
    <citation type="submission" date="2024-06" db="EMBL/GenBank/DDBJ databases">
        <title>Methylostella associata gen. nov., sp. nov., a novel Ancalomicrobiaceae-affiliated facultatively methylotrophic bacteria that feed on methanotrophs of the genus Methylococcus.</title>
        <authorList>
            <person name="Saltykova V."/>
            <person name="Danilova O.V."/>
            <person name="Oshkin I.Y."/>
            <person name="Belova S.E."/>
            <person name="Pimenov N.V."/>
            <person name="Dedysh S.N."/>
        </authorList>
    </citation>
    <scope>NUCLEOTIDE SEQUENCE</scope>
    <source>
        <strain evidence="12">S20</strain>
    </source>
</reference>
<dbReference type="InterPro" id="IPR036890">
    <property type="entry name" value="HATPase_C_sf"/>
</dbReference>
<dbReference type="InterPro" id="IPR050980">
    <property type="entry name" value="2C_sensor_his_kinase"/>
</dbReference>
<dbReference type="PANTHER" id="PTHR44936:SF10">
    <property type="entry name" value="SENSOR PROTEIN RSTB"/>
    <property type="match status" value="1"/>
</dbReference>
<dbReference type="InterPro" id="IPR003661">
    <property type="entry name" value="HisK_dim/P_dom"/>
</dbReference>
<evidence type="ECO:0000256" key="4">
    <source>
        <dbReference type="ARBA" id="ARBA00022475"/>
    </source>
</evidence>
<keyword evidence="9" id="KW-0067">ATP-binding</keyword>
<feature type="transmembrane region" description="Helical" evidence="10">
    <location>
        <begin position="159"/>
        <end position="180"/>
    </location>
</feature>
<keyword evidence="7" id="KW-0547">Nucleotide-binding</keyword>
<keyword evidence="5" id="KW-0597">Phosphoprotein</keyword>
<feature type="transmembrane region" description="Helical" evidence="10">
    <location>
        <begin position="127"/>
        <end position="147"/>
    </location>
</feature>
<dbReference type="GO" id="GO:0000155">
    <property type="term" value="F:phosphorelay sensor kinase activity"/>
    <property type="evidence" value="ECO:0007669"/>
    <property type="project" value="InterPro"/>
</dbReference>
<name>A0AAU7X7J6_9HYPH</name>
<evidence type="ECO:0000256" key="7">
    <source>
        <dbReference type="ARBA" id="ARBA00022741"/>
    </source>
</evidence>
<accession>A0AAU7X7J6</accession>
<feature type="domain" description="Histidine kinase" evidence="11">
    <location>
        <begin position="215"/>
        <end position="430"/>
    </location>
</feature>
<evidence type="ECO:0000256" key="8">
    <source>
        <dbReference type="ARBA" id="ARBA00022777"/>
    </source>
</evidence>
<dbReference type="EMBL" id="CP158568">
    <property type="protein sequence ID" value="XBY43697.1"/>
    <property type="molecule type" value="Genomic_DNA"/>
</dbReference>
<keyword evidence="10" id="KW-1133">Transmembrane helix</keyword>
<dbReference type="InterPro" id="IPR003594">
    <property type="entry name" value="HATPase_dom"/>
</dbReference>
<gene>
    <name evidence="12" type="ORF">ABS361_16685</name>
</gene>
<dbReference type="EC" id="2.7.13.3" evidence="3"/>
<dbReference type="GO" id="GO:0005524">
    <property type="term" value="F:ATP binding"/>
    <property type="evidence" value="ECO:0007669"/>
    <property type="project" value="UniProtKB-KW"/>
</dbReference>
<dbReference type="InterPro" id="IPR036097">
    <property type="entry name" value="HisK_dim/P_sf"/>
</dbReference>
<dbReference type="NCBIfam" id="NF033792">
    <property type="entry name" value="ActS_PrrB_HisK"/>
    <property type="match status" value="1"/>
</dbReference>
<dbReference type="Gene3D" id="3.30.565.10">
    <property type="entry name" value="Histidine kinase-like ATPase, C-terminal domain"/>
    <property type="match status" value="1"/>
</dbReference>
<evidence type="ECO:0000256" key="9">
    <source>
        <dbReference type="ARBA" id="ARBA00022840"/>
    </source>
</evidence>
<keyword evidence="10" id="KW-0472">Membrane</keyword>
<feature type="transmembrane region" description="Helical" evidence="10">
    <location>
        <begin position="21"/>
        <end position="41"/>
    </location>
</feature>
<protein>
    <recommendedName>
        <fullName evidence="3">histidine kinase</fullName>
        <ecNumber evidence="3">2.7.13.3</ecNumber>
    </recommendedName>
</protein>
<comment type="catalytic activity">
    <reaction evidence="1">
        <text>ATP + protein L-histidine = ADP + protein N-phospho-L-histidine.</text>
        <dbReference type="EC" id="2.7.13.3"/>
    </reaction>
</comment>
<keyword evidence="10" id="KW-0812">Transmembrane</keyword>
<dbReference type="InterPro" id="IPR047770">
    <property type="entry name" value="RegB"/>
</dbReference>
<dbReference type="SUPFAM" id="SSF55874">
    <property type="entry name" value="ATPase domain of HSP90 chaperone/DNA topoisomerase II/histidine kinase"/>
    <property type="match status" value="1"/>
</dbReference>
<evidence type="ECO:0000256" key="2">
    <source>
        <dbReference type="ARBA" id="ARBA00004651"/>
    </source>
</evidence>
<keyword evidence="8 12" id="KW-0418">Kinase</keyword>
<evidence type="ECO:0000313" key="12">
    <source>
        <dbReference type="EMBL" id="XBY43697.1"/>
    </source>
</evidence>
<dbReference type="RefSeq" id="WP_407048799.1">
    <property type="nucleotide sequence ID" value="NZ_CP158568.1"/>
</dbReference>
<dbReference type="PROSITE" id="PS50109">
    <property type="entry name" value="HIS_KIN"/>
    <property type="match status" value="1"/>
</dbReference>
<dbReference type="SUPFAM" id="SSF47384">
    <property type="entry name" value="Homodimeric domain of signal transducing histidine kinase"/>
    <property type="match status" value="1"/>
</dbReference>
<dbReference type="InterPro" id="IPR004358">
    <property type="entry name" value="Sig_transdc_His_kin-like_C"/>
</dbReference>
<keyword evidence="4" id="KW-1003">Cell membrane</keyword>
<dbReference type="SMART" id="SM00388">
    <property type="entry name" value="HisKA"/>
    <property type="match status" value="1"/>
</dbReference>
<dbReference type="Pfam" id="PF02518">
    <property type="entry name" value="HATPase_c"/>
    <property type="match status" value="1"/>
</dbReference>
<dbReference type="Gene3D" id="1.10.287.130">
    <property type="match status" value="1"/>
</dbReference>
<dbReference type="PANTHER" id="PTHR44936">
    <property type="entry name" value="SENSOR PROTEIN CREC"/>
    <property type="match status" value="1"/>
</dbReference>
<proteinExistence type="predicted"/>
<evidence type="ECO:0000259" key="11">
    <source>
        <dbReference type="PROSITE" id="PS50109"/>
    </source>
</evidence>
<dbReference type="GO" id="GO:0005886">
    <property type="term" value="C:plasma membrane"/>
    <property type="evidence" value="ECO:0007669"/>
    <property type="project" value="UniProtKB-SubCell"/>
</dbReference>
<dbReference type="SMART" id="SM00387">
    <property type="entry name" value="HATPase_c"/>
    <property type="match status" value="1"/>
</dbReference>
<comment type="subcellular location">
    <subcellularLocation>
        <location evidence="2">Cell membrane</location>
        <topology evidence="2">Multi-pass membrane protein</topology>
    </subcellularLocation>
</comment>
<keyword evidence="6" id="KW-0808">Transferase</keyword>
<dbReference type="KEGG" id="mflg:ABS361_16685"/>
<evidence type="ECO:0000256" key="3">
    <source>
        <dbReference type="ARBA" id="ARBA00012438"/>
    </source>
</evidence>
<dbReference type="AlphaFoldDB" id="A0AAU7X7J6"/>
<sequence length="443" mass="47873">MTALAEFREFSTKSLKLDTLVKLRWLAVGGQIATVLVTAFGLRFAVPVGWCLLPIVVSIGLNLFLRRKFAATYRLDSPAATVLLAYDVLQLGTLLFLTGGLENPFSYLLLAPVMVSSASLPPQSTAALGALVATVATVLGMVHWPLPWGSTAAPVLPELYVVAIWFSIVATLVFSALYAFRVAHEARQLAEALAAAELVLQREQHLTALDGLAAAAAHELGTPLGTIAVVTKELERELPAGSPIADDIGLLRSQSERCREILRKLTTLGTDIDKYFVRMPLASMLQEVTEPYREFGVKLTVRKLGRGAEPVAARNPAILYGLGNIIENAVDFAKSEVEIAADWDSREVTLTISDDGPGFSPEIIDRLGEPYVTTRERLEAREGDDVGGGLGLGYFIAKTLLKRSGAKVLCSNRRFPETGARIRITWPRALIEAPVDPITGETA</sequence>
<evidence type="ECO:0000256" key="10">
    <source>
        <dbReference type="SAM" id="Phobius"/>
    </source>
</evidence>
<organism evidence="12">
    <name type="scientific">Methyloraptor flagellatus</name>
    <dbReference type="NCBI Taxonomy" id="3162530"/>
    <lineage>
        <taxon>Bacteria</taxon>
        <taxon>Pseudomonadati</taxon>
        <taxon>Pseudomonadota</taxon>
        <taxon>Alphaproteobacteria</taxon>
        <taxon>Hyphomicrobiales</taxon>
        <taxon>Ancalomicrobiaceae</taxon>
        <taxon>Methyloraptor</taxon>
    </lineage>
</organism>
<evidence type="ECO:0000256" key="1">
    <source>
        <dbReference type="ARBA" id="ARBA00000085"/>
    </source>
</evidence>
<dbReference type="InterPro" id="IPR005467">
    <property type="entry name" value="His_kinase_dom"/>
</dbReference>
<dbReference type="PRINTS" id="PR00344">
    <property type="entry name" value="BCTRLSENSOR"/>
</dbReference>
<evidence type="ECO:0000256" key="6">
    <source>
        <dbReference type="ARBA" id="ARBA00022679"/>
    </source>
</evidence>
<feature type="transmembrane region" description="Helical" evidence="10">
    <location>
        <begin position="47"/>
        <end position="65"/>
    </location>
</feature>